<sequence length="179" mass="19633">MSGPDPSPPVGSVSLRPSPSPSPPPLVEPVTPRLDREPEPVDGGTLPRRAREMAGVPKTPPGLPFMLLFDPASRSDALDATLSMTFFKRSASPATAQITMHLSHYAKSNILLSVTCFRRARLLLWLPYQAAPITAVLYAYLLRYTTLLTSMALRRVWVPYNYLTAFSGTPNVTSLNTHE</sequence>
<proteinExistence type="predicted"/>
<name>A0A1W0X309_HYPEX</name>
<organism evidence="3 4">
    <name type="scientific">Hypsibius exemplaris</name>
    <name type="common">Freshwater tardigrade</name>
    <dbReference type="NCBI Taxonomy" id="2072580"/>
    <lineage>
        <taxon>Eukaryota</taxon>
        <taxon>Metazoa</taxon>
        <taxon>Ecdysozoa</taxon>
        <taxon>Tardigrada</taxon>
        <taxon>Eutardigrada</taxon>
        <taxon>Parachela</taxon>
        <taxon>Hypsibioidea</taxon>
        <taxon>Hypsibiidae</taxon>
        <taxon>Hypsibius</taxon>
    </lineage>
</organism>
<dbReference type="EMBL" id="MTYJ01000021">
    <property type="protein sequence ID" value="OQV21702.1"/>
    <property type="molecule type" value="Genomic_DNA"/>
</dbReference>
<keyword evidence="4" id="KW-1185">Reference proteome</keyword>
<reference evidence="4" key="1">
    <citation type="submission" date="2017-01" db="EMBL/GenBank/DDBJ databases">
        <title>Comparative genomics of anhydrobiosis in the tardigrade Hypsibius dujardini.</title>
        <authorList>
            <person name="Yoshida Y."/>
            <person name="Koutsovoulos G."/>
            <person name="Laetsch D."/>
            <person name="Stevens L."/>
            <person name="Kumar S."/>
            <person name="Horikawa D."/>
            <person name="Ishino K."/>
            <person name="Komine S."/>
            <person name="Tomita M."/>
            <person name="Blaxter M."/>
            <person name="Arakawa K."/>
        </authorList>
    </citation>
    <scope>NUCLEOTIDE SEQUENCE [LARGE SCALE GENOMIC DNA]</scope>
    <source>
        <strain evidence="4">Z151</strain>
    </source>
</reference>
<evidence type="ECO:0000313" key="3">
    <source>
        <dbReference type="EMBL" id="OQV21702.1"/>
    </source>
</evidence>
<feature type="compositionally biased region" description="Pro residues" evidence="1">
    <location>
        <begin position="18"/>
        <end position="27"/>
    </location>
</feature>
<protein>
    <submittedName>
        <fullName evidence="3">Uncharacterized protein</fullName>
    </submittedName>
</protein>
<evidence type="ECO:0000256" key="1">
    <source>
        <dbReference type="SAM" id="MobiDB-lite"/>
    </source>
</evidence>
<dbReference type="Proteomes" id="UP000192578">
    <property type="component" value="Unassembled WGS sequence"/>
</dbReference>
<evidence type="ECO:0000313" key="4">
    <source>
        <dbReference type="Proteomes" id="UP000192578"/>
    </source>
</evidence>
<feature type="region of interest" description="Disordered" evidence="1">
    <location>
        <begin position="1"/>
        <end position="56"/>
    </location>
</feature>
<gene>
    <name evidence="3" type="ORF">BV898_04281</name>
</gene>
<evidence type="ECO:0000256" key="2">
    <source>
        <dbReference type="SAM" id="Phobius"/>
    </source>
</evidence>
<comment type="caution">
    <text evidence="3">The sequence shown here is derived from an EMBL/GenBank/DDBJ whole genome shotgun (WGS) entry which is preliminary data.</text>
</comment>
<dbReference type="AlphaFoldDB" id="A0A1W0X309"/>
<keyword evidence="2" id="KW-0812">Transmembrane</keyword>
<feature type="transmembrane region" description="Helical" evidence="2">
    <location>
        <begin position="122"/>
        <end position="141"/>
    </location>
</feature>
<accession>A0A1W0X309</accession>
<keyword evidence="2" id="KW-0472">Membrane</keyword>
<keyword evidence="2" id="KW-1133">Transmembrane helix</keyword>